<comment type="similarity">
    <text evidence="2">Belongs to the DsbD family.</text>
</comment>
<evidence type="ECO:0000256" key="1">
    <source>
        <dbReference type="ARBA" id="ARBA00004141"/>
    </source>
</evidence>
<feature type="domain" description="Cytochrome C biogenesis protein transmembrane" evidence="8">
    <location>
        <begin position="6"/>
        <end position="218"/>
    </location>
</feature>
<dbReference type="RefSeq" id="WP_254745153.1">
    <property type="nucleotide sequence ID" value="NZ_JANCLU010000021.1"/>
</dbReference>
<dbReference type="PANTHER" id="PTHR31272">
    <property type="entry name" value="CYTOCHROME C-TYPE BIOGENESIS PROTEIN HI_1454-RELATED"/>
    <property type="match status" value="1"/>
</dbReference>
<evidence type="ECO:0000256" key="4">
    <source>
        <dbReference type="ARBA" id="ARBA00022748"/>
    </source>
</evidence>
<proteinExistence type="inferred from homology"/>
<feature type="transmembrane region" description="Helical" evidence="7">
    <location>
        <begin position="128"/>
        <end position="156"/>
    </location>
</feature>
<feature type="transmembrane region" description="Helical" evidence="7">
    <location>
        <begin position="208"/>
        <end position="232"/>
    </location>
</feature>
<keyword evidence="6 7" id="KW-0472">Membrane</keyword>
<feature type="transmembrane region" description="Helical" evidence="7">
    <location>
        <begin position="6"/>
        <end position="32"/>
    </location>
</feature>
<feature type="transmembrane region" description="Helical" evidence="7">
    <location>
        <begin position="168"/>
        <end position="187"/>
    </location>
</feature>
<evidence type="ECO:0000313" key="9">
    <source>
        <dbReference type="EMBL" id="MCP8940429.1"/>
    </source>
</evidence>
<name>A0ABT1LG58_9HYPH</name>
<dbReference type="InterPro" id="IPR003834">
    <property type="entry name" value="Cyt_c_assmbl_TM_dom"/>
</dbReference>
<keyword evidence="10" id="KW-1185">Reference proteome</keyword>
<feature type="transmembrane region" description="Helical" evidence="7">
    <location>
        <begin position="53"/>
        <end position="77"/>
    </location>
</feature>
<evidence type="ECO:0000256" key="3">
    <source>
        <dbReference type="ARBA" id="ARBA00022692"/>
    </source>
</evidence>
<evidence type="ECO:0000256" key="5">
    <source>
        <dbReference type="ARBA" id="ARBA00022989"/>
    </source>
</evidence>
<keyword evidence="4" id="KW-0201">Cytochrome c-type biogenesis</keyword>
<dbReference type="InterPro" id="IPR051790">
    <property type="entry name" value="Cytochrome_c-biogenesis_DsbD"/>
</dbReference>
<evidence type="ECO:0000256" key="6">
    <source>
        <dbReference type="ARBA" id="ARBA00023136"/>
    </source>
</evidence>
<comment type="caution">
    <text evidence="9">The sequence shown here is derived from an EMBL/GenBank/DDBJ whole genome shotgun (WGS) entry which is preliminary data.</text>
</comment>
<keyword evidence="3 7" id="KW-0812">Transmembrane</keyword>
<dbReference type="Pfam" id="PF02683">
    <property type="entry name" value="DsbD_TM"/>
    <property type="match status" value="1"/>
</dbReference>
<feature type="transmembrane region" description="Helical" evidence="7">
    <location>
        <begin position="89"/>
        <end position="108"/>
    </location>
</feature>
<evidence type="ECO:0000313" key="10">
    <source>
        <dbReference type="Proteomes" id="UP001205890"/>
    </source>
</evidence>
<gene>
    <name evidence="9" type="ORF">NK718_18035</name>
</gene>
<evidence type="ECO:0000256" key="2">
    <source>
        <dbReference type="ARBA" id="ARBA00006143"/>
    </source>
</evidence>
<reference evidence="9 10" key="1">
    <citation type="submission" date="2022-07" db="EMBL/GenBank/DDBJ databases">
        <authorList>
            <person name="Li W.-J."/>
            <person name="Deng Q.-Q."/>
        </authorList>
    </citation>
    <scope>NUCLEOTIDE SEQUENCE [LARGE SCALE GENOMIC DNA]</scope>
    <source>
        <strain evidence="9 10">SYSU M60028</strain>
    </source>
</reference>
<organism evidence="9 10">
    <name type="scientific">Alsobacter ponti</name>
    <dbReference type="NCBI Taxonomy" id="2962936"/>
    <lineage>
        <taxon>Bacteria</taxon>
        <taxon>Pseudomonadati</taxon>
        <taxon>Pseudomonadota</taxon>
        <taxon>Alphaproteobacteria</taxon>
        <taxon>Hyphomicrobiales</taxon>
        <taxon>Alsobacteraceae</taxon>
        <taxon>Alsobacter</taxon>
    </lineage>
</organism>
<sequence>MSDVSLTAAVLAGILSFLSPCVLPLVPPYLCFLAGTTIEEFVEGGERRARRDILLVAVLFVLGFSTVFVLLGATASVLGQTIRQYLDTLSLLAGITIIVMGLHFLGVFRVRMFYREARLRVEKPVGLWGAYVMGLAFAFGWTPCIGPILAAILAVAGSEDTVARGATLLAAYSAGLGIPFLGAALALEPFTGFMRRFRKRMGYVEKAMGALLVATGVAFLTGSFTQLSFWLLETFPILGRLG</sequence>
<accession>A0ABT1LG58</accession>
<evidence type="ECO:0000259" key="8">
    <source>
        <dbReference type="Pfam" id="PF02683"/>
    </source>
</evidence>
<dbReference type="PANTHER" id="PTHR31272:SF4">
    <property type="entry name" value="CYTOCHROME C-TYPE BIOGENESIS PROTEIN HI_1454-RELATED"/>
    <property type="match status" value="1"/>
</dbReference>
<comment type="subcellular location">
    <subcellularLocation>
        <location evidence="1">Membrane</location>
        <topology evidence="1">Multi-pass membrane protein</topology>
    </subcellularLocation>
</comment>
<dbReference type="Proteomes" id="UP001205890">
    <property type="component" value="Unassembled WGS sequence"/>
</dbReference>
<dbReference type="EMBL" id="JANCLU010000021">
    <property type="protein sequence ID" value="MCP8940429.1"/>
    <property type="molecule type" value="Genomic_DNA"/>
</dbReference>
<evidence type="ECO:0000256" key="7">
    <source>
        <dbReference type="SAM" id="Phobius"/>
    </source>
</evidence>
<protein>
    <submittedName>
        <fullName evidence="9">Cytochrome c biogenesis CcdA family protein</fullName>
    </submittedName>
</protein>
<keyword evidence="5 7" id="KW-1133">Transmembrane helix</keyword>